<accession>A0A6N6N5H3</accession>
<dbReference type="InterPro" id="IPR028098">
    <property type="entry name" value="Glyco_trans_4-like_N"/>
</dbReference>
<evidence type="ECO:0000256" key="2">
    <source>
        <dbReference type="ARBA" id="ARBA00022679"/>
    </source>
</evidence>
<keyword evidence="6" id="KW-1185">Reference proteome</keyword>
<dbReference type="EMBL" id="WAIE01000001">
    <property type="protein sequence ID" value="KAB1443028.1"/>
    <property type="molecule type" value="Genomic_DNA"/>
</dbReference>
<evidence type="ECO:0000313" key="5">
    <source>
        <dbReference type="EMBL" id="KAB1443028.1"/>
    </source>
</evidence>
<dbReference type="PANTHER" id="PTHR12526">
    <property type="entry name" value="GLYCOSYLTRANSFERASE"/>
    <property type="match status" value="1"/>
</dbReference>
<dbReference type="PANTHER" id="PTHR12526:SF510">
    <property type="entry name" value="D-INOSITOL 3-PHOSPHATE GLYCOSYLTRANSFERASE"/>
    <property type="match status" value="1"/>
</dbReference>
<feature type="domain" description="Glycosyl transferase family 1" evidence="3">
    <location>
        <begin position="189"/>
        <end position="343"/>
    </location>
</feature>
<name>A0A6N6N5H3_9BACT</name>
<dbReference type="Proteomes" id="UP000438699">
    <property type="component" value="Unassembled WGS sequence"/>
</dbReference>
<proteinExistence type="predicted"/>
<organism evidence="5 6">
    <name type="scientific">Pseudodesulfovibrio senegalensis</name>
    <dbReference type="NCBI Taxonomy" id="1721087"/>
    <lineage>
        <taxon>Bacteria</taxon>
        <taxon>Pseudomonadati</taxon>
        <taxon>Thermodesulfobacteriota</taxon>
        <taxon>Desulfovibrionia</taxon>
        <taxon>Desulfovibrionales</taxon>
        <taxon>Desulfovibrionaceae</taxon>
    </lineage>
</organism>
<dbReference type="GO" id="GO:0016757">
    <property type="term" value="F:glycosyltransferase activity"/>
    <property type="evidence" value="ECO:0007669"/>
    <property type="project" value="UniProtKB-KW"/>
</dbReference>
<evidence type="ECO:0000256" key="1">
    <source>
        <dbReference type="ARBA" id="ARBA00022676"/>
    </source>
</evidence>
<dbReference type="Pfam" id="PF00534">
    <property type="entry name" value="Glycos_transf_1"/>
    <property type="match status" value="1"/>
</dbReference>
<keyword evidence="1" id="KW-0328">Glycosyltransferase</keyword>
<protein>
    <submittedName>
        <fullName evidence="5">Glycosyltransferase</fullName>
    </submittedName>
</protein>
<sequence>MWQMSGVPWHEARCAEPEDMVRIAWVNATKKWGGVKTWFLTFAREMRELGHENFVWARPGVFLDRCREELGHGKAVSFGPDFNPVSIGRFMAAFARARIDVLVINVGKDLTTAGVAARLLGIPVVQRIGLPGDIALKERTRRVHQWIRPHFLCPCRFIADGFLRNLPYVRPEDVHVVLNGKIPARSCTRPGTPRELVMTAQLIKTKRHEVVLEAMQGLENCRLNIVGTGDRDEELAALSRELGVDDRVVFSGFSKDVESVLARSDVFVLSSTSEGLPNTLLEAMACGVLPVSRDVGGVREVWPDELDEFLLPGNAGPAEFRDALRTVVALPDETLQAHKEQARTACAERFHLKKQARRFEAWLENLPR</sequence>
<dbReference type="AlphaFoldDB" id="A0A6N6N5H3"/>
<reference evidence="5 6" key="1">
    <citation type="journal article" date="2017" name="Int. J. Syst. Evol. Microbiol.">
        <title>Desulfovibrio senegalensis sp. nov., a mesophilic sulfate reducer isolated from marine sediment.</title>
        <authorList>
            <person name="Thioye A."/>
            <person name="Gam Z.B.A."/>
            <person name="Mbengue M."/>
            <person name="Cayol J.L."/>
            <person name="Joseph-Bartoli M."/>
            <person name="Toure-Kane C."/>
            <person name="Labat M."/>
        </authorList>
    </citation>
    <scope>NUCLEOTIDE SEQUENCE [LARGE SCALE GENOMIC DNA]</scope>
    <source>
        <strain evidence="5 6">DSM 101509</strain>
    </source>
</reference>
<dbReference type="SUPFAM" id="SSF53756">
    <property type="entry name" value="UDP-Glycosyltransferase/glycogen phosphorylase"/>
    <property type="match status" value="1"/>
</dbReference>
<feature type="domain" description="Glycosyltransferase subfamily 4-like N-terminal" evidence="4">
    <location>
        <begin position="32"/>
        <end position="180"/>
    </location>
</feature>
<dbReference type="InterPro" id="IPR001296">
    <property type="entry name" value="Glyco_trans_1"/>
</dbReference>
<evidence type="ECO:0000313" key="6">
    <source>
        <dbReference type="Proteomes" id="UP000438699"/>
    </source>
</evidence>
<gene>
    <name evidence="5" type="ORF">F8A88_01830</name>
</gene>
<evidence type="ECO:0000259" key="3">
    <source>
        <dbReference type="Pfam" id="PF00534"/>
    </source>
</evidence>
<evidence type="ECO:0000259" key="4">
    <source>
        <dbReference type="Pfam" id="PF13439"/>
    </source>
</evidence>
<dbReference type="Gene3D" id="3.40.50.2000">
    <property type="entry name" value="Glycogen Phosphorylase B"/>
    <property type="match status" value="2"/>
</dbReference>
<keyword evidence="2 5" id="KW-0808">Transferase</keyword>
<dbReference type="Pfam" id="PF13439">
    <property type="entry name" value="Glyco_transf_4"/>
    <property type="match status" value="1"/>
</dbReference>
<comment type="caution">
    <text evidence="5">The sequence shown here is derived from an EMBL/GenBank/DDBJ whole genome shotgun (WGS) entry which is preliminary data.</text>
</comment>
<dbReference type="CDD" id="cd03811">
    <property type="entry name" value="GT4_GT28_WabH-like"/>
    <property type="match status" value="1"/>
</dbReference>